<protein>
    <submittedName>
        <fullName evidence="2">Uncharacterized protein</fullName>
    </submittedName>
</protein>
<evidence type="ECO:0000256" key="1">
    <source>
        <dbReference type="SAM" id="MobiDB-lite"/>
    </source>
</evidence>
<comment type="caution">
    <text evidence="2">The sequence shown here is derived from an EMBL/GenBank/DDBJ whole genome shotgun (WGS) entry which is preliminary data.</text>
</comment>
<evidence type="ECO:0000313" key="3">
    <source>
        <dbReference type="Proteomes" id="UP001151760"/>
    </source>
</evidence>
<proteinExistence type="predicted"/>
<feature type="compositionally biased region" description="Basic and acidic residues" evidence="1">
    <location>
        <begin position="55"/>
        <end position="70"/>
    </location>
</feature>
<reference evidence="2" key="2">
    <citation type="submission" date="2022-01" db="EMBL/GenBank/DDBJ databases">
        <authorList>
            <person name="Yamashiro T."/>
            <person name="Shiraishi A."/>
            <person name="Satake H."/>
            <person name="Nakayama K."/>
        </authorList>
    </citation>
    <scope>NUCLEOTIDE SEQUENCE</scope>
</reference>
<sequence length="70" mass="7667">MNVGENPAMTEKTQTLTGGGMRRDRIFPFGSSEESSTSGNVGSSLKSEESSTSSKENHYPRRDVRVGEER</sequence>
<organism evidence="2 3">
    <name type="scientific">Tanacetum coccineum</name>
    <dbReference type="NCBI Taxonomy" id="301880"/>
    <lineage>
        <taxon>Eukaryota</taxon>
        <taxon>Viridiplantae</taxon>
        <taxon>Streptophyta</taxon>
        <taxon>Embryophyta</taxon>
        <taxon>Tracheophyta</taxon>
        <taxon>Spermatophyta</taxon>
        <taxon>Magnoliopsida</taxon>
        <taxon>eudicotyledons</taxon>
        <taxon>Gunneridae</taxon>
        <taxon>Pentapetalae</taxon>
        <taxon>asterids</taxon>
        <taxon>campanulids</taxon>
        <taxon>Asterales</taxon>
        <taxon>Asteraceae</taxon>
        <taxon>Asteroideae</taxon>
        <taxon>Anthemideae</taxon>
        <taxon>Anthemidinae</taxon>
        <taxon>Tanacetum</taxon>
    </lineage>
</organism>
<name>A0ABQ5EFC0_9ASTR</name>
<gene>
    <name evidence="2" type="ORF">Tco_0975659</name>
</gene>
<accession>A0ABQ5EFC0</accession>
<dbReference type="Proteomes" id="UP001151760">
    <property type="component" value="Unassembled WGS sequence"/>
</dbReference>
<feature type="region of interest" description="Disordered" evidence="1">
    <location>
        <begin position="1"/>
        <end position="70"/>
    </location>
</feature>
<dbReference type="EMBL" id="BQNB010016243">
    <property type="protein sequence ID" value="GJT49502.1"/>
    <property type="molecule type" value="Genomic_DNA"/>
</dbReference>
<feature type="compositionally biased region" description="Polar residues" evidence="1">
    <location>
        <begin position="32"/>
        <end position="42"/>
    </location>
</feature>
<evidence type="ECO:0000313" key="2">
    <source>
        <dbReference type="EMBL" id="GJT49502.1"/>
    </source>
</evidence>
<reference evidence="2" key="1">
    <citation type="journal article" date="2022" name="Int. J. Mol. Sci.">
        <title>Draft Genome of Tanacetum Coccineum: Genomic Comparison of Closely Related Tanacetum-Family Plants.</title>
        <authorList>
            <person name="Yamashiro T."/>
            <person name="Shiraishi A."/>
            <person name="Nakayama K."/>
            <person name="Satake H."/>
        </authorList>
    </citation>
    <scope>NUCLEOTIDE SEQUENCE</scope>
</reference>
<keyword evidence="3" id="KW-1185">Reference proteome</keyword>